<keyword evidence="2 3" id="KW-0186">Copper</keyword>
<evidence type="ECO:0000259" key="6">
    <source>
        <dbReference type="PROSITE" id="PS51352"/>
    </source>
</evidence>
<feature type="domain" description="Thioredoxin" evidence="6">
    <location>
        <begin position="30"/>
        <end position="208"/>
    </location>
</feature>
<sequence length="356" mass="40521">MRLREGLWWSALIAGIVAIAGYALSQLGTRNGGVRLPTSTFLERSGRVVSTRDFDGRVHIIGFFFSCCQASCPKICQAMQELQRQLRDTEVQLVLISVDPETDRPARLREVAASLRADPERWWFLTQVEPNSDQLFAWIEEGFGPAARPKQLSWYYAPQRGWDIAHSNRLFLLDRQGQIRDSELVVRLEGDGTPVFVVNEEAVNRLAEKARRLAGSPWFPVRWLPTLNVALNAISLVLLVCGFTAIRFRRVTWHRRCMLAAAAVSALFLASYVYYHWHVGHTRYPGEGWDRTVYLAILASHVILAAVLVLLVPSVLLLALRQRWATHRRLARCTLPIWLYVCLTGIVVYVLLYGLR</sequence>
<dbReference type="InterPro" id="IPR007352">
    <property type="entry name" value="DUF420"/>
</dbReference>
<feature type="transmembrane region" description="Helical" evidence="5">
    <location>
        <begin position="337"/>
        <end position="355"/>
    </location>
</feature>
<keyword evidence="5" id="KW-0472">Membrane</keyword>
<feature type="transmembrane region" description="Helical" evidence="5">
    <location>
        <begin position="223"/>
        <end position="245"/>
    </location>
</feature>
<keyword evidence="4" id="KW-1015">Disulfide bond</keyword>
<dbReference type="InterPro" id="IPR003782">
    <property type="entry name" value="SCO1/SenC"/>
</dbReference>
<dbReference type="InterPro" id="IPR036249">
    <property type="entry name" value="Thioredoxin-like_sf"/>
</dbReference>
<feature type="binding site" evidence="3">
    <location>
        <position position="72"/>
    </location>
    <ligand>
        <name>Cu cation</name>
        <dbReference type="ChEBI" id="CHEBI:23378"/>
    </ligand>
</feature>
<evidence type="ECO:0000256" key="4">
    <source>
        <dbReference type="PIRSR" id="PIRSR603782-2"/>
    </source>
</evidence>
<name>H5SFS6_9BACT</name>
<evidence type="ECO:0000313" key="7">
    <source>
        <dbReference type="EMBL" id="BAL55012.1"/>
    </source>
</evidence>
<dbReference type="GO" id="GO:0046872">
    <property type="term" value="F:metal ion binding"/>
    <property type="evidence" value="ECO:0007669"/>
    <property type="project" value="UniProtKB-KW"/>
</dbReference>
<dbReference type="CDD" id="cd02968">
    <property type="entry name" value="SCO"/>
    <property type="match status" value="1"/>
</dbReference>
<gene>
    <name evidence="7" type="ORF">HGMM_F22C11C27</name>
</gene>
<feature type="binding site" evidence="3">
    <location>
        <position position="68"/>
    </location>
    <ligand>
        <name>Cu cation</name>
        <dbReference type="ChEBI" id="CHEBI:23378"/>
    </ligand>
</feature>
<dbReference type="AlphaFoldDB" id="H5SFS6"/>
<comment type="similarity">
    <text evidence="1">Belongs to the SCO1/2 family.</text>
</comment>
<dbReference type="Pfam" id="PF02630">
    <property type="entry name" value="SCO1-SenC"/>
    <property type="match status" value="1"/>
</dbReference>
<feature type="transmembrane region" description="Helical" evidence="5">
    <location>
        <begin position="257"/>
        <end position="275"/>
    </location>
</feature>
<feature type="disulfide bond" description="Redox-active" evidence="4">
    <location>
        <begin position="68"/>
        <end position="72"/>
    </location>
</feature>
<reference evidence="7" key="1">
    <citation type="journal article" date="2005" name="Environ. Microbiol.">
        <title>Genetic and functional properties of uncultivated thermophilic crenarchaeotes from a subsurface gold mine as revealed by analysis of genome fragments.</title>
        <authorList>
            <person name="Nunoura T."/>
            <person name="Hirayama H."/>
            <person name="Takami H."/>
            <person name="Oida H."/>
            <person name="Nishi S."/>
            <person name="Shimamura S."/>
            <person name="Suzuki Y."/>
            <person name="Inagaki F."/>
            <person name="Takai K."/>
            <person name="Nealson K.H."/>
            <person name="Horikoshi K."/>
        </authorList>
    </citation>
    <scope>NUCLEOTIDE SEQUENCE</scope>
</reference>
<dbReference type="PROSITE" id="PS51352">
    <property type="entry name" value="THIOREDOXIN_2"/>
    <property type="match status" value="1"/>
</dbReference>
<dbReference type="InterPro" id="IPR013766">
    <property type="entry name" value="Thioredoxin_domain"/>
</dbReference>
<organism evidence="7">
    <name type="scientific">uncultured Planctomycetota bacterium</name>
    <dbReference type="NCBI Taxonomy" id="120965"/>
    <lineage>
        <taxon>Bacteria</taxon>
        <taxon>Pseudomonadati</taxon>
        <taxon>Planctomycetota</taxon>
        <taxon>environmental samples</taxon>
    </lineage>
</organism>
<reference evidence="7" key="2">
    <citation type="journal article" date="2012" name="PLoS ONE">
        <title>A Deeply Branching Thermophilic Bacterium with an Ancient Acetyl-CoA Pathway Dominates a Subsurface Ecosystem.</title>
        <authorList>
            <person name="Takami H."/>
            <person name="Noguchi H."/>
            <person name="Takaki Y."/>
            <person name="Uchiyama I."/>
            <person name="Toyoda A."/>
            <person name="Nishi S."/>
            <person name="Chee G.-J."/>
            <person name="Arai W."/>
            <person name="Nunoura T."/>
            <person name="Itoh T."/>
            <person name="Hattori M."/>
            <person name="Takai K."/>
        </authorList>
    </citation>
    <scope>NUCLEOTIDE SEQUENCE</scope>
</reference>
<evidence type="ECO:0000256" key="2">
    <source>
        <dbReference type="ARBA" id="ARBA00023008"/>
    </source>
</evidence>
<keyword evidence="3" id="KW-0479">Metal-binding</keyword>
<accession>H5SFS6</accession>
<protein>
    <submittedName>
        <fullName evidence="7">Hypothetical conserved protein</fullName>
    </submittedName>
</protein>
<dbReference type="PANTHER" id="PTHR37692">
    <property type="entry name" value="HYPOTHETICAL MEMBRANE SPANNING PROTEIN"/>
    <property type="match status" value="1"/>
</dbReference>
<dbReference type="EMBL" id="AP011706">
    <property type="protein sequence ID" value="BAL55012.1"/>
    <property type="molecule type" value="Genomic_DNA"/>
</dbReference>
<evidence type="ECO:0000256" key="1">
    <source>
        <dbReference type="ARBA" id="ARBA00010996"/>
    </source>
</evidence>
<feature type="transmembrane region" description="Helical" evidence="5">
    <location>
        <begin position="295"/>
        <end position="317"/>
    </location>
</feature>
<keyword evidence="5" id="KW-0812">Transmembrane</keyword>
<evidence type="ECO:0000256" key="5">
    <source>
        <dbReference type="SAM" id="Phobius"/>
    </source>
</evidence>
<evidence type="ECO:0000256" key="3">
    <source>
        <dbReference type="PIRSR" id="PIRSR603782-1"/>
    </source>
</evidence>
<keyword evidence="5" id="KW-1133">Transmembrane helix</keyword>
<dbReference type="SUPFAM" id="SSF52833">
    <property type="entry name" value="Thioredoxin-like"/>
    <property type="match status" value="1"/>
</dbReference>
<dbReference type="Pfam" id="PF04238">
    <property type="entry name" value="DUF420"/>
    <property type="match status" value="1"/>
</dbReference>
<dbReference type="Gene3D" id="3.40.30.10">
    <property type="entry name" value="Glutaredoxin"/>
    <property type="match status" value="1"/>
</dbReference>
<proteinExistence type="inferred from homology"/>
<dbReference type="PANTHER" id="PTHR37692:SF1">
    <property type="entry name" value="DUF420 DOMAIN-CONTAINING PROTEIN"/>
    <property type="match status" value="1"/>
</dbReference>